<proteinExistence type="predicted"/>
<sequence length="32" mass="3398">MTTARMLLDSLMEAMIGPCTASATRPNTSTQP</sequence>
<dbReference type="EMBL" id="UINC01000950">
    <property type="protein sequence ID" value="SUZ65064.1"/>
    <property type="molecule type" value="Genomic_DNA"/>
</dbReference>
<organism evidence="1">
    <name type="scientific">marine metagenome</name>
    <dbReference type="NCBI Taxonomy" id="408172"/>
    <lineage>
        <taxon>unclassified sequences</taxon>
        <taxon>metagenomes</taxon>
        <taxon>ecological metagenomes</taxon>
    </lineage>
</organism>
<dbReference type="AlphaFoldDB" id="A0A381PEL3"/>
<protein>
    <submittedName>
        <fullName evidence="1">Uncharacterized protein</fullName>
    </submittedName>
</protein>
<name>A0A381PEL3_9ZZZZ</name>
<reference evidence="1" key="1">
    <citation type="submission" date="2018-05" db="EMBL/GenBank/DDBJ databases">
        <authorList>
            <person name="Lanie J.A."/>
            <person name="Ng W.-L."/>
            <person name="Kazmierczak K.M."/>
            <person name="Andrzejewski T.M."/>
            <person name="Davidsen T.M."/>
            <person name="Wayne K.J."/>
            <person name="Tettelin H."/>
            <person name="Glass J.I."/>
            <person name="Rusch D."/>
            <person name="Podicherti R."/>
            <person name="Tsui H.-C.T."/>
            <person name="Winkler M.E."/>
        </authorList>
    </citation>
    <scope>NUCLEOTIDE SEQUENCE</scope>
</reference>
<evidence type="ECO:0000313" key="1">
    <source>
        <dbReference type="EMBL" id="SUZ65064.1"/>
    </source>
</evidence>
<gene>
    <name evidence="1" type="ORF">METZ01_LOCUS17918</name>
</gene>
<accession>A0A381PEL3</accession>